<dbReference type="AlphaFoldDB" id="A0A4Q9GJ39"/>
<sequence length="214" mass="22095">MRSALVISGSPSLTSRTAALGDHVLGALAARGLSARHIRVRELPAEPLIAADRSSPPVAEALGLLREAEGVVFVTPTYQAAYSGLLKLFLDLLPQTALAEKAVLPLATGGTLAHVLMLDYALRPVLHALGARHSVQACFVTESAIDVSSPGFVTDVRQAELLEQGLDAFCAAIASVSPAPGPRDGVGEAARPRVAVDRPGRETALALGGGERDA</sequence>
<evidence type="ECO:0000259" key="6">
    <source>
        <dbReference type="Pfam" id="PF03358"/>
    </source>
</evidence>
<evidence type="ECO:0000313" key="8">
    <source>
        <dbReference type="Proteomes" id="UP000291613"/>
    </source>
</evidence>
<evidence type="ECO:0000256" key="3">
    <source>
        <dbReference type="ARBA" id="ARBA00022643"/>
    </source>
</evidence>
<evidence type="ECO:0000256" key="2">
    <source>
        <dbReference type="ARBA" id="ARBA00022630"/>
    </source>
</evidence>
<evidence type="ECO:0000256" key="5">
    <source>
        <dbReference type="SAM" id="MobiDB-lite"/>
    </source>
</evidence>
<proteinExistence type="inferred from homology"/>
<dbReference type="Proteomes" id="UP000291613">
    <property type="component" value="Unassembled WGS sequence"/>
</dbReference>
<evidence type="ECO:0000313" key="7">
    <source>
        <dbReference type="EMBL" id="TBN52458.1"/>
    </source>
</evidence>
<keyword evidence="2" id="KW-0285">Flavoprotein</keyword>
<dbReference type="InterPro" id="IPR005025">
    <property type="entry name" value="FMN_Rdtase-like_dom"/>
</dbReference>
<dbReference type="Gene3D" id="3.40.50.360">
    <property type="match status" value="1"/>
</dbReference>
<dbReference type="InterPro" id="IPR029039">
    <property type="entry name" value="Flavoprotein-like_sf"/>
</dbReference>
<dbReference type="EC" id="1.5.1.38" evidence="7"/>
<dbReference type="GO" id="GO:0052873">
    <property type="term" value="F:FMN reductase (NADPH) activity"/>
    <property type="evidence" value="ECO:0007669"/>
    <property type="project" value="UniProtKB-EC"/>
</dbReference>
<comment type="similarity">
    <text evidence="1">Belongs to the SsuE family.</text>
</comment>
<protein>
    <submittedName>
        <fullName evidence="7">FMN reductase (NADPH)</fullName>
        <ecNumber evidence="7">1.5.1.38</ecNumber>
    </submittedName>
</protein>
<dbReference type="NCBIfam" id="TIGR03567">
    <property type="entry name" value="FMN_reduc_SsuE"/>
    <property type="match status" value="1"/>
</dbReference>
<dbReference type="InterPro" id="IPR051814">
    <property type="entry name" value="NAD(P)H-dep_FMN_reductase"/>
</dbReference>
<dbReference type="PANTHER" id="PTHR43408">
    <property type="entry name" value="FMN REDUCTASE (NADPH)"/>
    <property type="match status" value="1"/>
</dbReference>
<keyword evidence="8" id="KW-1185">Reference proteome</keyword>
<dbReference type="EMBL" id="SIUB01000005">
    <property type="protein sequence ID" value="TBN52458.1"/>
    <property type="molecule type" value="Genomic_DNA"/>
</dbReference>
<dbReference type="InterPro" id="IPR020048">
    <property type="entry name" value="NADPH-dep_FMN_reduc_SsuE"/>
</dbReference>
<feature type="compositionally biased region" description="Basic and acidic residues" evidence="5">
    <location>
        <begin position="190"/>
        <end position="201"/>
    </location>
</feature>
<evidence type="ECO:0000256" key="4">
    <source>
        <dbReference type="ARBA" id="ARBA00023002"/>
    </source>
</evidence>
<organism evidence="7 8">
    <name type="scientific">Hansschlegelia quercus</name>
    <dbReference type="NCBI Taxonomy" id="2528245"/>
    <lineage>
        <taxon>Bacteria</taxon>
        <taxon>Pseudomonadati</taxon>
        <taxon>Pseudomonadota</taxon>
        <taxon>Alphaproteobacteria</taxon>
        <taxon>Hyphomicrobiales</taxon>
        <taxon>Methylopilaceae</taxon>
        <taxon>Hansschlegelia</taxon>
    </lineage>
</organism>
<accession>A0A4Q9GJ39</accession>
<feature type="region of interest" description="Disordered" evidence="5">
    <location>
        <begin position="180"/>
        <end position="214"/>
    </location>
</feature>
<comment type="caution">
    <text evidence="7">The sequence shown here is derived from an EMBL/GenBank/DDBJ whole genome shotgun (WGS) entry which is preliminary data.</text>
</comment>
<keyword evidence="3" id="KW-0288">FMN</keyword>
<dbReference type="PANTHER" id="PTHR43408:SF1">
    <property type="entry name" value="FMN REDUCTASE (NADPH)"/>
    <property type="match status" value="1"/>
</dbReference>
<dbReference type="Pfam" id="PF03358">
    <property type="entry name" value="FMN_red"/>
    <property type="match status" value="1"/>
</dbReference>
<dbReference type="OrthoDB" id="1643408at2"/>
<gene>
    <name evidence="7" type="primary">ssuE</name>
    <name evidence="7" type="ORF">EYR15_11510</name>
</gene>
<dbReference type="SUPFAM" id="SSF52218">
    <property type="entry name" value="Flavoproteins"/>
    <property type="match status" value="1"/>
</dbReference>
<feature type="domain" description="NADPH-dependent FMN reductase-like" evidence="6">
    <location>
        <begin position="5"/>
        <end position="140"/>
    </location>
</feature>
<reference evidence="7 8" key="1">
    <citation type="submission" date="2019-02" db="EMBL/GenBank/DDBJ databases">
        <title>Hansschlegelia quercus sp. nov., a novel methylotrophic bacterium from buds of oak (Quercus robur L.).</title>
        <authorList>
            <person name="Agafonova N.V."/>
            <person name="Kaparullina E.N."/>
            <person name="Grouzdev D.S."/>
            <person name="Doronina N.V."/>
        </authorList>
    </citation>
    <scope>NUCLEOTIDE SEQUENCE [LARGE SCALE GENOMIC DNA]</scope>
    <source>
        <strain evidence="7 8">Dub</strain>
    </source>
</reference>
<evidence type="ECO:0000256" key="1">
    <source>
        <dbReference type="ARBA" id="ARBA00005990"/>
    </source>
</evidence>
<name>A0A4Q9GJ39_9HYPH</name>
<dbReference type="GO" id="GO:0046306">
    <property type="term" value="P:alkanesulfonate catabolic process"/>
    <property type="evidence" value="ECO:0007669"/>
    <property type="project" value="InterPro"/>
</dbReference>
<keyword evidence="4 7" id="KW-0560">Oxidoreductase</keyword>